<feature type="transmembrane region" description="Helical" evidence="6">
    <location>
        <begin position="257"/>
        <end position="278"/>
    </location>
</feature>
<dbReference type="GO" id="GO:0022857">
    <property type="term" value="F:transmembrane transporter activity"/>
    <property type="evidence" value="ECO:0007669"/>
    <property type="project" value="InterPro"/>
</dbReference>
<keyword evidence="9" id="KW-1185">Reference proteome</keyword>
<dbReference type="PANTHER" id="PTHR23505">
    <property type="entry name" value="SPINSTER"/>
    <property type="match status" value="1"/>
</dbReference>
<accession>A0A845BLH2</accession>
<dbReference type="AlphaFoldDB" id="A0A845BLH2"/>
<feature type="transmembrane region" description="Helical" evidence="6">
    <location>
        <begin position="219"/>
        <end position="237"/>
    </location>
</feature>
<evidence type="ECO:0000259" key="7">
    <source>
        <dbReference type="PROSITE" id="PS50850"/>
    </source>
</evidence>
<reference evidence="8 9" key="1">
    <citation type="submission" date="2019-12" db="EMBL/GenBank/DDBJ databases">
        <title>Neisseriaceae gen. nov. sp. Genome sequencing and assembly.</title>
        <authorList>
            <person name="Liu Z."/>
            <person name="Li A."/>
        </authorList>
    </citation>
    <scope>NUCLEOTIDE SEQUENCE [LARGE SCALE GENOMIC DNA]</scope>
    <source>
        <strain evidence="8 9">B2N2-7</strain>
    </source>
</reference>
<feature type="transmembrane region" description="Helical" evidence="6">
    <location>
        <begin position="50"/>
        <end position="69"/>
    </location>
</feature>
<gene>
    <name evidence="8" type="ORF">GQF02_11070</name>
</gene>
<feature type="domain" description="Major facilitator superfamily (MFS) profile" evidence="7">
    <location>
        <begin position="14"/>
        <end position="422"/>
    </location>
</feature>
<protein>
    <submittedName>
        <fullName evidence="8">MFS transporter</fullName>
    </submittedName>
</protein>
<dbReference type="EMBL" id="WSSB01000009">
    <property type="protein sequence ID" value="MXR37517.1"/>
    <property type="molecule type" value="Genomic_DNA"/>
</dbReference>
<feature type="transmembrane region" description="Helical" evidence="6">
    <location>
        <begin position="139"/>
        <end position="161"/>
    </location>
</feature>
<dbReference type="SUPFAM" id="SSF103473">
    <property type="entry name" value="MFS general substrate transporter"/>
    <property type="match status" value="1"/>
</dbReference>
<feature type="transmembrane region" description="Helical" evidence="6">
    <location>
        <begin position="290"/>
        <end position="310"/>
    </location>
</feature>
<keyword evidence="2" id="KW-0813">Transport</keyword>
<evidence type="ECO:0000256" key="2">
    <source>
        <dbReference type="ARBA" id="ARBA00022448"/>
    </source>
</evidence>
<keyword evidence="3 6" id="KW-0812">Transmembrane</keyword>
<sequence length="436" mass="45500">MTETLRPGWRSHYALALVALAYVFNYVDRLLMSILIEPVKLEFGVSDTEIGLLSGLVFGLCYSVAGLPLGRLADRIGAVPVIACCAIAFSVFTMLCGLAGSFAVLLLCRIGVAFAEAGGMAPSVALVSQLYPPRQRSRALAAFMMGPSLGTLVGLAAGGWIAHHYGWRMAFIAIGLPGALIGILIWLTVRNVRVPRDTAASAGSGWWPSTQAILATPGYIWLLASASLAAICGYAVGTWNPSFLIRSHNLTMQQAGLLAGVGGGVMSFAGTLACGWATDRLVQKDAGWQVGTALAGTLLSIPFALGYYLWPAGSALVLMGIAIPEAFLLYLGFAFFGVWWSIPCLGAISHLFPAGRIAQATSVFVAAMTLFGIGAGPLVAGTLSDLFTPSYGDEALRYALAASVSLLALASVTLALALPSYRRARQIPALAIAHGG</sequence>
<dbReference type="GO" id="GO:0016020">
    <property type="term" value="C:membrane"/>
    <property type="evidence" value="ECO:0007669"/>
    <property type="project" value="UniProtKB-SubCell"/>
</dbReference>
<evidence type="ECO:0000313" key="8">
    <source>
        <dbReference type="EMBL" id="MXR37517.1"/>
    </source>
</evidence>
<name>A0A845BLH2_9NEIS</name>
<dbReference type="PANTHER" id="PTHR23505:SF79">
    <property type="entry name" value="PROTEIN SPINSTER"/>
    <property type="match status" value="1"/>
</dbReference>
<organism evidence="8 9">
    <name type="scientific">Craterilacuibacter sinensis</name>
    <dbReference type="NCBI Taxonomy" id="2686017"/>
    <lineage>
        <taxon>Bacteria</taxon>
        <taxon>Pseudomonadati</taxon>
        <taxon>Pseudomonadota</taxon>
        <taxon>Betaproteobacteria</taxon>
        <taxon>Neisseriales</taxon>
        <taxon>Neisseriaceae</taxon>
        <taxon>Craterilacuibacter</taxon>
    </lineage>
</organism>
<evidence type="ECO:0000313" key="9">
    <source>
        <dbReference type="Proteomes" id="UP000467214"/>
    </source>
</evidence>
<dbReference type="PROSITE" id="PS50850">
    <property type="entry name" value="MFS"/>
    <property type="match status" value="1"/>
</dbReference>
<evidence type="ECO:0000256" key="3">
    <source>
        <dbReference type="ARBA" id="ARBA00022692"/>
    </source>
</evidence>
<dbReference type="InterPro" id="IPR044770">
    <property type="entry name" value="MFS_spinster-like"/>
</dbReference>
<feature type="transmembrane region" description="Helical" evidence="6">
    <location>
        <begin position="363"/>
        <end position="383"/>
    </location>
</feature>
<keyword evidence="4 6" id="KW-1133">Transmembrane helix</keyword>
<feature type="transmembrane region" description="Helical" evidence="6">
    <location>
        <begin position="76"/>
        <end position="95"/>
    </location>
</feature>
<keyword evidence="5 6" id="KW-0472">Membrane</keyword>
<comment type="subcellular location">
    <subcellularLocation>
        <location evidence="1">Membrane</location>
        <topology evidence="1">Multi-pass membrane protein</topology>
    </subcellularLocation>
</comment>
<dbReference type="InterPro" id="IPR036259">
    <property type="entry name" value="MFS_trans_sf"/>
</dbReference>
<dbReference type="Gene3D" id="1.20.1250.20">
    <property type="entry name" value="MFS general substrate transporter like domains"/>
    <property type="match status" value="2"/>
</dbReference>
<evidence type="ECO:0000256" key="4">
    <source>
        <dbReference type="ARBA" id="ARBA00022989"/>
    </source>
</evidence>
<proteinExistence type="predicted"/>
<feature type="transmembrane region" description="Helical" evidence="6">
    <location>
        <begin position="395"/>
        <end position="418"/>
    </location>
</feature>
<dbReference type="InterPro" id="IPR020846">
    <property type="entry name" value="MFS_dom"/>
</dbReference>
<evidence type="ECO:0000256" key="1">
    <source>
        <dbReference type="ARBA" id="ARBA00004141"/>
    </source>
</evidence>
<dbReference type="Proteomes" id="UP000467214">
    <property type="component" value="Unassembled WGS sequence"/>
</dbReference>
<feature type="transmembrane region" description="Helical" evidence="6">
    <location>
        <begin position="316"/>
        <end position="342"/>
    </location>
</feature>
<dbReference type="InterPro" id="IPR011701">
    <property type="entry name" value="MFS"/>
</dbReference>
<evidence type="ECO:0000256" key="5">
    <source>
        <dbReference type="ARBA" id="ARBA00023136"/>
    </source>
</evidence>
<evidence type="ECO:0000256" key="6">
    <source>
        <dbReference type="SAM" id="Phobius"/>
    </source>
</evidence>
<dbReference type="Pfam" id="PF07690">
    <property type="entry name" value="MFS_1"/>
    <property type="match status" value="1"/>
</dbReference>
<comment type="caution">
    <text evidence="8">The sequence shown here is derived from an EMBL/GenBank/DDBJ whole genome shotgun (WGS) entry which is preliminary data.</text>
</comment>
<feature type="transmembrane region" description="Helical" evidence="6">
    <location>
        <begin position="167"/>
        <end position="187"/>
    </location>
</feature>
<feature type="transmembrane region" description="Helical" evidence="6">
    <location>
        <begin position="101"/>
        <end position="127"/>
    </location>
</feature>
<dbReference type="CDD" id="cd17328">
    <property type="entry name" value="MFS_spinster_like"/>
    <property type="match status" value="1"/>
</dbReference>
<feature type="transmembrane region" description="Helical" evidence="6">
    <location>
        <begin position="12"/>
        <end position="30"/>
    </location>
</feature>
<dbReference type="RefSeq" id="WP_160797145.1">
    <property type="nucleotide sequence ID" value="NZ_WSSB01000009.1"/>
</dbReference>